<dbReference type="NCBIfam" id="NF002782">
    <property type="entry name" value="PRK02901.1"/>
    <property type="match status" value="1"/>
</dbReference>
<dbReference type="Gene3D" id="3.30.390.10">
    <property type="entry name" value="Enolase-like, N-terminal domain"/>
    <property type="match status" value="1"/>
</dbReference>
<evidence type="ECO:0000256" key="1">
    <source>
        <dbReference type="ARBA" id="ARBA00022723"/>
    </source>
</evidence>
<dbReference type="InterPro" id="IPR010196">
    <property type="entry name" value="OSB_synthase_MenC1"/>
</dbReference>
<dbReference type="RefSeq" id="WP_158035283.1">
    <property type="nucleotide sequence ID" value="NZ_BAAAZV010000006.1"/>
</dbReference>
<dbReference type="InterPro" id="IPR029017">
    <property type="entry name" value="Enolase-like_N"/>
</dbReference>
<dbReference type="EC" id="4.2.1.113" evidence="4"/>
<dbReference type="PANTHER" id="PTHR48073:SF2">
    <property type="entry name" value="O-SUCCINYLBENZOATE SYNTHASE"/>
    <property type="match status" value="1"/>
</dbReference>
<comment type="pathway">
    <text evidence="4">Quinol/quinone metabolism; menaquinone biosynthesis.</text>
</comment>
<feature type="binding site" evidence="4">
    <location>
        <position position="151"/>
    </location>
    <ligand>
        <name>Mg(2+)</name>
        <dbReference type="ChEBI" id="CHEBI:18420"/>
    </ligand>
</feature>
<dbReference type="AlphaFoldDB" id="A0A7C8BPQ0"/>
<dbReference type="InterPro" id="IPR013342">
    <property type="entry name" value="Mandelate_racemase_C"/>
</dbReference>
<evidence type="ECO:0000313" key="7">
    <source>
        <dbReference type="Proteomes" id="UP000481339"/>
    </source>
</evidence>
<dbReference type="Pfam" id="PF13378">
    <property type="entry name" value="MR_MLE_C"/>
    <property type="match status" value="1"/>
</dbReference>
<comment type="similarity">
    <text evidence="4">Belongs to the mandelate racemase/muconate lactonizing enzyme family. MenC type 1 subfamily.</text>
</comment>
<protein>
    <recommendedName>
        <fullName evidence="4">o-succinylbenzoate synthase</fullName>
        <shortName evidence="4">OSB synthase</shortName>
        <shortName evidence="4">OSBS</shortName>
        <ecNumber evidence="4">4.2.1.113</ecNumber>
    </recommendedName>
    <alternativeName>
        <fullName evidence="4">4-(2'-carboxyphenyl)-4-oxybutyric acid synthase</fullName>
    </alternativeName>
    <alternativeName>
        <fullName evidence="4">o-succinylbenzoic acid synthase</fullName>
    </alternativeName>
</protein>
<evidence type="ECO:0000256" key="2">
    <source>
        <dbReference type="ARBA" id="ARBA00022842"/>
    </source>
</evidence>
<comment type="caution">
    <text evidence="6">The sequence shown here is derived from an EMBL/GenBank/DDBJ whole genome shotgun (WGS) entry which is preliminary data.</text>
</comment>
<dbReference type="InterPro" id="IPR029065">
    <property type="entry name" value="Enolase_C-like"/>
</dbReference>
<dbReference type="InterPro" id="IPR036849">
    <property type="entry name" value="Enolase-like_C_sf"/>
</dbReference>
<dbReference type="SFLD" id="SFLDG00180">
    <property type="entry name" value="muconate_cycloisomerase"/>
    <property type="match status" value="1"/>
</dbReference>
<comment type="function">
    <text evidence="4">Converts 2-succinyl-6-hydroxy-2,4-cyclohexadiene-1-carboxylate (SHCHC) to 2-succinylbenzoate (OSB).</text>
</comment>
<dbReference type="SFLD" id="SFLDS00001">
    <property type="entry name" value="Enolase"/>
    <property type="match status" value="1"/>
</dbReference>
<comment type="pathway">
    <text evidence="4">Quinol/quinone metabolism; 1,4-dihydroxy-2-naphthoate biosynthesis; 1,4-dihydroxy-2-naphthoate from chorismate: step 4/7.</text>
</comment>
<dbReference type="CDD" id="cd03320">
    <property type="entry name" value="OSBS"/>
    <property type="match status" value="1"/>
</dbReference>
<accession>A0A7C8BPQ0</accession>
<comment type="cofactor">
    <cofactor evidence="4">
        <name>a divalent metal cation</name>
        <dbReference type="ChEBI" id="CHEBI:60240"/>
    </cofactor>
</comment>
<evidence type="ECO:0000259" key="5">
    <source>
        <dbReference type="SMART" id="SM00922"/>
    </source>
</evidence>
<keyword evidence="1 4" id="KW-0479">Metal-binding</keyword>
<dbReference type="PANTHER" id="PTHR48073">
    <property type="entry name" value="O-SUCCINYLBENZOATE SYNTHASE-RELATED"/>
    <property type="match status" value="1"/>
</dbReference>
<feature type="active site" description="Proton donor" evidence="4">
    <location>
        <position position="120"/>
    </location>
</feature>
<dbReference type="SUPFAM" id="SSF51604">
    <property type="entry name" value="Enolase C-terminal domain-like"/>
    <property type="match status" value="1"/>
</dbReference>
<keyword evidence="2 4" id="KW-0460">Magnesium</keyword>
<keyword evidence="3 4" id="KW-0456">Lyase</keyword>
<comment type="catalytic activity">
    <reaction evidence="4">
        <text>(1R,6R)-6-hydroxy-2-succinyl-cyclohexa-2,4-diene-1-carboxylate = 2-succinylbenzoate + H2O</text>
        <dbReference type="Rhea" id="RHEA:10196"/>
        <dbReference type="ChEBI" id="CHEBI:15377"/>
        <dbReference type="ChEBI" id="CHEBI:18325"/>
        <dbReference type="ChEBI" id="CHEBI:58689"/>
        <dbReference type="EC" id="4.2.1.113"/>
    </reaction>
</comment>
<dbReference type="HAMAP" id="MF_00470">
    <property type="entry name" value="MenC_1"/>
    <property type="match status" value="1"/>
</dbReference>
<sequence length="354" mass="37575">MRPLRTEEPAPLPSLDELLEPMRVVSLPMHTRFRGITRREAALLHGPNGWVEFSPFLEYDTAEAAAWLAGAIDAGWTPQPAPVRDRVSVNATLPAVPAGEVPAVMAHYGDLSALHTVKVKVAGEGDALEDDRARLRALRELVGDDVRVRIDVNGRWGLDEAFAALAQLARFGLEYAEQPVADVEDLARLREQLAAHDVPVPIAADESVRKAEDPLRVAELGAADLIIVKAQPLGGAHRVLDVVARSGLPAVVSSALDTAVGIAAGARLAAALPALDHACGLATGALFTDDVAGRDAHGARTAEDAAGFVHDFAITPGWVEPDEDALDRLDAGVARTGWWRERIAACHAALAERG</sequence>
<dbReference type="GO" id="GO:0009234">
    <property type="term" value="P:menaquinone biosynthetic process"/>
    <property type="evidence" value="ECO:0007669"/>
    <property type="project" value="UniProtKB-UniRule"/>
</dbReference>
<proteinExistence type="inferred from homology"/>
<evidence type="ECO:0000256" key="3">
    <source>
        <dbReference type="ARBA" id="ARBA00023239"/>
    </source>
</evidence>
<keyword evidence="7" id="KW-1185">Reference proteome</keyword>
<dbReference type="OrthoDB" id="3725747at2"/>
<dbReference type="Proteomes" id="UP000481339">
    <property type="component" value="Unassembled WGS sequence"/>
</dbReference>
<keyword evidence="4" id="KW-0474">Menaquinone biosynthesis</keyword>
<dbReference type="UniPathway" id="UPA01057">
    <property type="reaction ID" value="UER00165"/>
</dbReference>
<dbReference type="UniPathway" id="UPA00079"/>
<feature type="active site" description="Proton acceptor" evidence="4">
    <location>
        <position position="229"/>
    </location>
</feature>
<dbReference type="EMBL" id="WBKA01000001">
    <property type="protein sequence ID" value="KAB1633504.1"/>
    <property type="molecule type" value="Genomic_DNA"/>
</dbReference>
<gene>
    <name evidence="4" type="primary">menC</name>
    <name evidence="6" type="ORF">F8O02_00780</name>
</gene>
<dbReference type="GO" id="GO:0000287">
    <property type="term" value="F:magnesium ion binding"/>
    <property type="evidence" value="ECO:0007669"/>
    <property type="project" value="UniProtKB-UniRule"/>
</dbReference>
<dbReference type="Gene3D" id="3.20.20.120">
    <property type="entry name" value="Enolase-like C-terminal domain"/>
    <property type="match status" value="1"/>
</dbReference>
<feature type="binding site" evidence="4">
    <location>
        <position position="177"/>
    </location>
    <ligand>
        <name>Mg(2+)</name>
        <dbReference type="ChEBI" id="CHEBI:18420"/>
    </ligand>
</feature>
<dbReference type="Pfam" id="PF18374">
    <property type="entry name" value="Enolase_like_N"/>
    <property type="match status" value="1"/>
</dbReference>
<dbReference type="SFLD" id="SFLDF00009">
    <property type="entry name" value="o-succinylbenzoate_synthase"/>
    <property type="match status" value="1"/>
</dbReference>
<name>A0A7C8BPQ0_9MICO</name>
<feature type="binding site" evidence="4">
    <location>
        <position position="205"/>
    </location>
    <ligand>
        <name>Mg(2+)</name>
        <dbReference type="ChEBI" id="CHEBI:18420"/>
    </ligand>
</feature>
<organism evidence="6 7">
    <name type="scientific">Pseudoclavibacter caeni</name>
    <dbReference type="NCBI Taxonomy" id="908846"/>
    <lineage>
        <taxon>Bacteria</taxon>
        <taxon>Bacillati</taxon>
        <taxon>Actinomycetota</taxon>
        <taxon>Actinomycetes</taxon>
        <taxon>Micrococcales</taxon>
        <taxon>Microbacteriaceae</taxon>
        <taxon>Pseudoclavibacter</taxon>
    </lineage>
</organism>
<dbReference type="GO" id="GO:0043748">
    <property type="term" value="F:O-succinylbenzoate synthase activity"/>
    <property type="evidence" value="ECO:0007669"/>
    <property type="project" value="UniProtKB-EC"/>
</dbReference>
<reference evidence="6 7" key="1">
    <citation type="submission" date="2019-09" db="EMBL/GenBank/DDBJ databases">
        <title>Phylogeny of genus Pseudoclavibacter and closely related genus.</title>
        <authorList>
            <person name="Li Y."/>
        </authorList>
    </citation>
    <scope>NUCLEOTIDE SEQUENCE [LARGE SCALE GENOMIC DNA]</scope>
    <source>
        <strain evidence="6 7">JCM 16921</strain>
    </source>
</reference>
<evidence type="ECO:0000313" key="6">
    <source>
        <dbReference type="EMBL" id="KAB1633504.1"/>
    </source>
</evidence>
<evidence type="ECO:0000256" key="4">
    <source>
        <dbReference type="HAMAP-Rule" id="MF_00470"/>
    </source>
</evidence>
<feature type="domain" description="Mandelate racemase/muconate lactonizing enzyme C-terminal" evidence="5">
    <location>
        <begin position="102"/>
        <end position="196"/>
    </location>
</feature>
<dbReference type="SMART" id="SM00922">
    <property type="entry name" value="MR_MLE"/>
    <property type="match status" value="1"/>
</dbReference>